<comment type="caution">
    <text evidence="2">The sequence shown here is derived from an EMBL/GenBank/DDBJ whole genome shotgun (WGS) entry which is preliminary data.</text>
</comment>
<feature type="region of interest" description="Disordered" evidence="1">
    <location>
        <begin position="349"/>
        <end position="370"/>
    </location>
</feature>
<gene>
    <name evidence="2" type="ORF">KEG57_32705</name>
</gene>
<dbReference type="RefSeq" id="WP_272424087.1">
    <property type="nucleotide sequence ID" value="NZ_JAGTJJ010000027.1"/>
</dbReference>
<dbReference type="Proteomes" id="UP001151081">
    <property type="component" value="Unassembled WGS sequence"/>
</dbReference>
<dbReference type="PROSITE" id="PS51257">
    <property type="entry name" value="PROKAR_LIPOPROTEIN"/>
    <property type="match status" value="1"/>
</dbReference>
<evidence type="ECO:0008006" key="4">
    <source>
        <dbReference type="Google" id="ProtNLM"/>
    </source>
</evidence>
<accession>A0A9X3X9K9</accession>
<dbReference type="EMBL" id="JAGTJJ010000027">
    <property type="protein sequence ID" value="MDC3985285.1"/>
    <property type="molecule type" value="Genomic_DNA"/>
</dbReference>
<sequence>MAVRRSATRGLFVVLSGAAGCQVLGGIPDELSLGAGGGGTGAAPAMCVRDEIPAPPMVAGGSGEGEFVVALRTIDMEKGLNDALPGLNLDGLCSCTEDKRGCGSVDPSDDKGYCDDDSGHDAASYALFGALAYILNVESMSSFLRGLVESGQWSVLVRVRGYSGGSDDDQVEVGWYGSLGLSASPAWQGADAWSIRQEFLAPIPMDPYAPQFVDGAAYVTGGKLVARLPQAPLVISDGALASMQAALSNLVLVARIDRTAGGLYQLREGRIGAKLPVSALFPTLASFRDTKGNPLCTDATLYPATRQITCRAADVLLTDATDKDTPCEALSFGMNFEADAAMLGPVMPSPPSSGGCPVETDPITDACSNL</sequence>
<protein>
    <recommendedName>
        <fullName evidence="4">Lipoprotein</fullName>
    </recommendedName>
</protein>
<organism evidence="2 3">
    <name type="scientific">Polyangium jinanense</name>
    <dbReference type="NCBI Taxonomy" id="2829994"/>
    <lineage>
        <taxon>Bacteria</taxon>
        <taxon>Pseudomonadati</taxon>
        <taxon>Myxococcota</taxon>
        <taxon>Polyangia</taxon>
        <taxon>Polyangiales</taxon>
        <taxon>Polyangiaceae</taxon>
        <taxon>Polyangium</taxon>
    </lineage>
</organism>
<name>A0A9X3X9K9_9BACT</name>
<evidence type="ECO:0000313" key="3">
    <source>
        <dbReference type="Proteomes" id="UP001151081"/>
    </source>
</evidence>
<keyword evidence="3" id="KW-1185">Reference proteome</keyword>
<proteinExistence type="predicted"/>
<evidence type="ECO:0000313" key="2">
    <source>
        <dbReference type="EMBL" id="MDC3985285.1"/>
    </source>
</evidence>
<evidence type="ECO:0000256" key="1">
    <source>
        <dbReference type="SAM" id="MobiDB-lite"/>
    </source>
</evidence>
<dbReference type="AlphaFoldDB" id="A0A9X3X9K9"/>
<reference evidence="2 3" key="1">
    <citation type="submission" date="2021-04" db="EMBL/GenBank/DDBJ databases">
        <title>Genome analysis of Polyangium sp.</title>
        <authorList>
            <person name="Li Y."/>
            <person name="Wang J."/>
        </authorList>
    </citation>
    <scope>NUCLEOTIDE SEQUENCE [LARGE SCALE GENOMIC DNA]</scope>
    <source>
        <strain evidence="2 3">SDU14</strain>
    </source>
</reference>